<dbReference type="EMBL" id="HE681719">
    <property type="protein sequence ID" value="CCG21126.1"/>
    <property type="molecule type" value="Genomic_DNA"/>
</dbReference>
<reference evidence="3 4" key="1">
    <citation type="journal article" date="2012" name="PLoS ONE">
        <title>Sequence and analysis of the genome of the pathogenic yeast Candida orthopsilosis.</title>
        <authorList>
            <person name="Riccombeni A."/>
            <person name="Vidanes G."/>
            <person name="Proux-Wera E."/>
            <person name="Wolfe K.H."/>
            <person name="Butler G."/>
        </authorList>
    </citation>
    <scope>NUCLEOTIDE SEQUENCE [LARGE SCALE GENOMIC DNA]</scope>
    <source>
        <strain evidence="3 4">Co 90-125</strain>
    </source>
</reference>
<dbReference type="InterPro" id="IPR041698">
    <property type="entry name" value="Methyltransf_25"/>
</dbReference>
<dbReference type="Gene3D" id="3.40.50.150">
    <property type="entry name" value="Vaccinia Virus protein VP39"/>
    <property type="match status" value="1"/>
</dbReference>
<feature type="transmembrane region" description="Helical" evidence="1">
    <location>
        <begin position="38"/>
        <end position="55"/>
    </location>
</feature>
<evidence type="ECO:0000256" key="1">
    <source>
        <dbReference type="SAM" id="Phobius"/>
    </source>
</evidence>
<evidence type="ECO:0000259" key="2">
    <source>
        <dbReference type="Pfam" id="PF13649"/>
    </source>
</evidence>
<evidence type="ECO:0000313" key="3">
    <source>
        <dbReference type="EMBL" id="CCG21126.1"/>
    </source>
</evidence>
<name>H8WWY6_CANO9</name>
<dbReference type="PANTHER" id="PTHR47473">
    <property type="entry name" value="BTA1P"/>
    <property type="match status" value="1"/>
</dbReference>
<dbReference type="PANTHER" id="PTHR47473:SF1">
    <property type="entry name" value="METHYLTRANSFERASE DOMAIN-CONTAINING PROTEIN"/>
    <property type="match status" value="1"/>
</dbReference>
<dbReference type="KEGG" id="cot:CORT_0A07410"/>
<sequence length="848" mass="97143">MIISTRKDTSFQRRRGIFQRENYKYRSKHRNHRNSRHFLFYFSFCTHVSTLTFGIQHCKSRDIVHTMIDVDFITSDLSKVKVFTSVSLFCGIVYFVAKLNKTINSILVFCWACFVKPLIQKKTVKTGVKNQQQNLELFYKNQAHIYDTTRTVLLKGRKECLRLAISHLQKKKDLVWIDIGGGTGSNIEFMNQISSISKNFKAVYLVDLSPSLCEVARNRFIAHEWTNVHVLVADACDFTIDYKSADLITFSYSLSMIPTFNAAIDNAVSKLDKQGIIATVDFGIQSNDTSIGRVNTLGGLVNRNIPWILRNFWRIWFEADKVFLDSSRRNYLEYKFGTIKSVNQYNKTLGKIPYYIWVGCDKARSSQILTRLNCLATESPYLAPYTSPNAQITESMPVSKGHEAAIANLQKNLPFPSLYYQREVWRVYYDEMNHLYEQFKNQYIYAFTWEDPREDHNILNFTSDDTVLAITSAGDNILSYATLPNPPKRIHAVDLNPCQNHLLELKLASFRALKQDQIWQMFGDGRIDNFTDLLIDKLGPHMSSNAFQYWMDKGTNAFTGKGLYDTGSSRWAIRLGKLIFKVCGISKHVTALCKASRIEEQKQIWNEYIKPVLFNRIVGSFLVGNPIFLWKALGVPANQAKMMGPSVIKYVIDTLEPIIERSLISEDNYFYYLCLMGHYSRTNCPDYLTTKGYKRLTGQKSVTGDIPIDNIRLHTDLLNDVFARLSNKSITIAIIMDHMDWFDPNGVDVINEITAIKQCLVKGGRVMLRSAATYPWYIKTFESLGFKCEAAAIRKSGKSIDRVNMYASTWVCTKLESDDENSGDEVVVGDVDIAKLDAGRRRMSSLKI</sequence>
<evidence type="ECO:0000313" key="4">
    <source>
        <dbReference type="Proteomes" id="UP000005018"/>
    </source>
</evidence>
<dbReference type="GeneID" id="14537868"/>
<dbReference type="InterPro" id="IPR029063">
    <property type="entry name" value="SAM-dependent_MTases_sf"/>
</dbReference>
<gene>
    <name evidence="3" type="ORF">CORT_0A07410</name>
</gene>
<keyword evidence="1" id="KW-1133">Transmembrane helix</keyword>
<protein>
    <recommendedName>
        <fullName evidence="2">Methyltransferase domain-containing protein</fullName>
    </recommendedName>
</protein>
<dbReference type="InterPro" id="IPR021829">
    <property type="entry name" value="DUF3419"/>
</dbReference>
<keyword evidence="4" id="KW-1185">Reference proteome</keyword>
<dbReference type="RefSeq" id="XP_003866565.1">
    <property type="nucleotide sequence ID" value="XM_003866517.1"/>
</dbReference>
<dbReference type="AlphaFoldDB" id="H8WWY6"/>
<keyword evidence="1" id="KW-0812">Transmembrane</keyword>
<keyword evidence="1" id="KW-0472">Membrane</keyword>
<dbReference type="SUPFAM" id="SSF53335">
    <property type="entry name" value="S-adenosyl-L-methionine-dependent methyltransferases"/>
    <property type="match status" value="1"/>
</dbReference>
<feature type="domain" description="Methyltransferase" evidence="2">
    <location>
        <begin position="178"/>
        <end position="275"/>
    </location>
</feature>
<dbReference type="OrthoDB" id="10253390at2759"/>
<dbReference type="CDD" id="cd02440">
    <property type="entry name" value="AdoMet_MTases"/>
    <property type="match status" value="1"/>
</dbReference>
<accession>H8WWY6</accession>
<dbReference type="Pfam" id="PF11899">
    <property type="entry name" value="DUF3419"/>
    <property type="match status" value="1"/>
</dbReference>
<proteinExistence type="predicted"/>
<organism evidence="3 4">
    <name type="scientific">Candida orthopsilosis (strain 90-125)</name>
    <name type="common">Yeast</name>
    <dbReference type="NCBI Taxonomy" id="1136231"/>
    <lineage>
        <taxon>Eukaryota</taxon>
        <taxon>Fungi</taxon>
        <taxon>Dikarya</taxon>
        <taxon>Ascomycota</taxon>
        <taxon>Saccharomycotina</taxon>
        <taxon>Pichiomycetes</taxon>
        <taxon>Debaryomycetaceae</taxon>
        <taxon>Candida/Lodderomyces clade</taxon>
        <taxon>Candida</taxon>
    </lineage>
</organism>
<dbReference type="Pfam" id="PF13649">
    <property type="entry name" value="Methyltransf_25"/>
    <property type="match status" value="1"/>
</dbReference>
<dbReference type="eggNOG" id="ENOG502QQCH">
    <property type="taxonomic scope" value="Eukaryota"/>
</dbReference>
<dbReference type="Proteomes" id="UP000005018">
    <property type="component" value="Chromosome 1"/>
</dbReference>
<dbReference type="HOGENOM" id="CLU_020809_0_0_1"/>